<feature type="compositionally biased region" description="Polar residues" evidence="1">
    <location>
        <begin position="25"/>
        <end position="40"/>
    </location>
</feature>
<evidence type="ECO:0000313" key="2">
    <source>
        <dbReference type="EMBL" id="ESO04157.1"/>
    </source>
</evidence>
<reference evidence="4" key="1">
    <citation type="submission" date="2012-12" db="EMBL/GenBank/DDBJ databases">
        <authorList>
            <person name="Hellsten U."/>
            <person name="Grimwood J."/>
            <person name="Chapman J.A."/>
            <person name="Shapiro H."/>
            <person name="Aerts A."/>
            <person name="Otillar R.P."/>
            <person name="Terry A.Y."/>
            <person name="Boore J.L."/>
            <person name="Simakov O."/>
            <person name="Marletaz F."/>
            <person name="Cho S.-J."/>
            <person name="Edsinger-Gonzales E."/>
            <person name="Havlak P."/>
            <person name="Kuo D.-H."/>
            <person name="Larsson T."/>
            <person name="Lv J."/>
            <person name="Arendt D."/>
            <person name="Savage R."/>
            <person name="Osoegawa K."/>
            <person name="de Jong P."/>
            <person name="Lindberg D.R."/>
            <person name="Seaver E.C."/>
            <person name="Weisblat D.A."/>
            <person name="Putnam N.H."/>
            <person name="Grigoriev I.V."/>
            <person name="Rokhsar D.S."/>
        </authorList>
    </citation>
    <scope>NUCLEOTIDE SEQUENCE</scope>
</reference>
<dbReference type="AlphaFoldDB" id="T1F5E9"/>
<organism evidence="3 4">
    <name type="scientific">Helobdella robusta</name>
    <name type="common">Californian leech</name>
    <dbReference type="NCBI Taxonomy" id="6412"/>
    <lineage>
        <taxon>Eukaryota</taxon>
        <taxon>Metazoa</taxon>
        <taxon>Spiralia</taxon>
        <taxon>Lophotrochozoa</taxon>
        <taxon>Annelida</taxon>
        <taxon>Clitellata</taxon>
        <taxon>Hirudinea</taxon>
        <taxon>Rhynchobdellida</taxon>
        <taxon>Glossiphoniidae</taxon>
        <taxon>Helobdella</taxon>
    </lineage>
</organism>
<feature type="compositionally biased region" description="Basic and acidic residues" evidence="1">
    <location>
        <begin position="52"/>
        <end position="62"/>
    </location>
</feature>
<evidence type="ECO:0000313" key="3">
    <source>
        <dbReference type="EnsemblMetazoa" id="HelroP172498"/>
    </source>
</evidence>
<accession>T1F5E9</accession>
<sequence>MSTLKGASEAFPKETVHKSGYGSEASITSHIYGRSNSSNMPPKIQSKKRSKKQTEKTVDARADLNGARNGIGTQMQKCHLSEDRKNNDVLERKVKVWKGLTDYTEDQFSSDSDDEIYKGFVNDDVETCKERFEFLLNRPLKRKTKNGKAKNKVRRTRFRDVQEERDWRNKTDDIKESLNKMVNSDGTISKEEVLKLFEL</sequence>
<dbReference type="EMBL" id="AMQM01004248">
    <property type="status" value="NOT_ANNOTATED_CDS"/>
    <property type="molecule type" value="Genomic_DNA"/>
</dbReference>
<evidence type="ECO:0000256" key="1">
    <source>
        <dbReference type="SAM" id="MobiDB-lite"/>
    </source>
</evidence>
<dbReference type="CTD" id="20204048"/>
<keyword evidence="4" id="KW-1185">Reference proteome</keyword>
<dbReference type="KEGG" id="hro:HELRODRAFT_172498"/>
<dbReference type="Proteomes" id="UP000015101">
    <property type="component" value="Unassembled WGS sequence"/>
</dbReference>
<dbReference type="InParanoid" id="T1F5E9"/>
<dbReference type="HOGENOM" id="CLU_1373580_0_0_1"/>
<proteinExistence type="predicted"/>
<feature type="region of interest" description="Disordered" evidence="1">
    <location>
        <begin position="1"/>
        <end position="76"/>
    </location>
</feature>
<dbReference type="GeneID" id="20204048"/>
<evidence type="ECO:0000313" key="4">
    <source>
        <dbReference type="Proteomes" id="UP000015101"/>
    </source>
</evidence>
<dbReference type="EMBL" id="KB096502">
    <property type="protein sequence ID" value="ESO04157.1"/>
    <property type="molecule type" value="Genomic_DNA"/>
</dbReference>
<reference evidence="2 4" key="2">
    <citation type="journal article" date="2013" name="Nature">
        <title>Insights into bilaterian evolution from three spiralian genomes.</title>
        <authorList>
            <person name="Simakov O."/>
            <person name="Marletaz F."/>
            <person name="Cho S.J."/>
            <person name="Edsinger-Gonzales E."/>
            <person name="Havlak P."/>
            <person name="Hellsten U."/>
            <person name="Kuo D.H."/>
            <person name="Larsson T."/>
            <person name="Lv J."/>
            <person name="Arendt D."/>
            <person name="Savage R."/>
            <person name="Osoegawa K."/>
            <person name="de Jong P."/>
            <person name="Grimwood J."/>
            <person name="Chapman J.A."/>
            <person name="Shapiro H."/>
            <person name="Aerts A."/>
            <person name="Otillar R.P."/>
            <person name="Terry A.Y."/>
            <person name="Boore J.L."/>
            <person name="Grigoriev I.V."/>
            <person name="Lindberg D.R."/>
            <person name="Seaver E.C."/>
            <person name="Weisblat D.A."/>
            <person name="Putnam N.H."/>
            <person name="Rokhsar D.S."/>
        </authorList>
    </citation>
    <scope>NUCLEOTIDE SEQUENCE</scope>
</reference>
<dbReference type="EnsemblMetazoa" id="HelroT172498">
    <property type="protein sequence ID" value="HelroP172498"/>
    <property type="gene ID" value="HelroG172498"/>
</dbReference>
<dbReference type="RefSeq" id="XP_009017426.1">
    <property type="nucleotide sequence ID" value="XM_009019178.1"/>
</dbReference>
<gene>
    <name evidence="3" type="primary">20204048</name>
    <name evidence="2" type="ORF">HELRODRAFT_172498</name>
</gene>
<protein>
    <submittedName>
        <fullName evidence="2 3">Uncharacterized protein</fullName>
    </submittedName>
</protein>
<reference evidence="3" key="3">
    <citation type="submission" date="2015-06" db="UniProtKB">
        <authorList>
            <consortium name="EnsemblMetazoa"/>
        </authorList>
    </citation>
    <scope>IDENTIFICATION</scope>
</reference>
<name>T1F5E9_HELRO</name>